<reference evidence="1" key="1">
    <citation type="submission" date="2017-03" db="EMBL/GenBank/DDBJ databases">
        <title>The mitochondrial genome of the carnivorous plant Utricularia reniformis (Lentibulariaceae): structure, comparative analysis and evolutionary landmarks.</title>
        <authorList>
            <person name="Silva S.R."/>
            <person name="Alvarenga D.O."/>
            <person name="Michael T.P."/>
            <person name="Miranda V.F.O."/>
            <person name="Varani A.M."/>
        </authorList>
    </citation>
    <scope>NUCLEOTIDE SEQUENCE</scope>
</reference>
<evidence type="ECO:0000313" key="1">
    <source>
        <dbReference type="EMBL" id="ART30495.1"/>
    </source>
</evidence>
<name>A0A1Y0AZ92_9LAMI</name>
<gene>
    <name evidence="1" type="ORF">AEK19_MT0217</name>
</gene>
<geneLocation type="mitochondrion" evidence="1"/>
<dbReference type="AlphaFoldDB" id="A0A1Y0AZ92"/>
<dbReference type="EMBL" id="KY774314">
    <property type="protein sequence ID" value="ART30495.1"/>
    <property type="molecule type" value="Genomic_DNA"/>
</dbReference>
<protein>
    <submittedName>
        <fullName evidence="1">Uncharacterized protein</fullName>
    </submittedName>
</protein>
<accession>A0A1Y0AZ92</accession>
<organism evidence="1">
    <name type="scientific">Utricularia reniformis</name>
    <dbReference type="NCBI Taxonomy" id="192314"/>
    <lineage>
        <taxon>Eukaryota</taxon>
        <taxon>Viridiplantae</taxon>
        <taxon>Streptophyta</taxon>
        <taxon>Embryophyta</taxon>
        <taxon>Tracheophyta</taxon>
        <taxon>Spermatophyta</taxon>
        <taxon>Magnoliopsida</taxon>
        <taxon>eudicotyledons</taxon>
        <taxon>Gunneridae</taxon>
        <taxon>Pentapetalae</taxon>
        <taxon>asterids</taxon>
        <taxon>lamiids</taxon>
        <taxon>Lamiales</taxon>
        <taxon>Lentibulariaceae</taxon>
        <taxon>Utricularia</taxon>
    </lineage>
</organism>
<sequence>MCLLVTLGVGFRFIKDQIHNYLEDEEVANQLLYYIEWISLLHKIIPDYRNGSSNPFVFGPRPRQPTQLSIC</sequence>
<keyword evidence="1" id="KW-0496">Mitochondrion</keyword>
<proteinExistence type="predicted"/>